<name>A0A059A5Y4_EUCGR</name>
<dbReference type="EMBL" id="KK198763">
    <property type="protein sequence ID" value="KCW49482.1"/>
    <property type="molecule type" value="Genomic_DNA"/>
</dbReference>
<sequence>MTKAGVGIGMSRQPGHLNGSCRHLYTINLPDIRSGGEKTNETLMEALMGQLNPHVAEGTYYKESNQLGVSM</sequence>
<reference evidence="1" key="1">
    <citation type="submission" date="2013-07" db="EMBL/GenBank/DDBJ databases">
        <title>The genome of Eucalyptus grandis.</title>
        <authorList>
            <person name="Schmutz J."/>
            <person name="Hayes R."/>
            <person name="Myburg A."/>
            <person name="Tuskan G."/>
            <person name="Grattapaglia D."/>
            <person name="Rokhsar D.S."/>
        </authorList>
    </citation>
    <scope>NUCLEOTIDE SEQUENCE</scope>
    <source>
        <tissue evidence="1">Leaf extractions</tissue>
    </source>
</reference>
<dbReference type="AlphaFoldDB" id="A0A059A5Y4"/>
<organism evidence="1">
    <name type="scientific">Eucalyptus grandis</name>
    <name type="common">Flooded gum</name>
    <dbReference type="NCBI Taxonomy" id="71139"/>
    <lineage>
        <taxon>Eukaryota</taxon>
        <taxon>Viridiplantae</taxon>
        <taxon>Streptophyta</taxon>
        <taxon>Embryophyta</taxon>
        <taxon>Tracheophyta</taxon>
        <taxon>Spermatophyta</taxon>
        <taxon>Magnoliopsida</taxon>
        <taxon>eudicotyledons</taxon>
        <taxon>Gunneridae</taxon>
        <taxon>Pentapetalae</taxon>
        <taxon>rosids</taxon>
        <taxon>malvids</taxon>
        <taxon>Myrtales</taxon>
        <taxon>Myrtaceae</taxon>
        <taxon>Myrtoideae</taxon>
        <taxon>Eucalypteae</taxon>
        <taxon>Eucalyptus</taxon>
    </lineage>
</organism>
<dbReference type="InParanoid" id="A0A059A5Y4"/>
<evidence type="ECO:0000313" key="1">
    <source>
        <dbReference type="EMBL" id="KCW49482.1"/>
    </source>
</evidence>
<protein>
    <submittedName>
        <fullName evidence="1">Uncharacterized protein</fullName>
    </submittedName>
</protein>
<proteinExistence type="predicted"/>
<dbReference type="Gramene" id="KCW49482">
    <property type="protein sequence ID" value="KCW49482"/>
    <property type="gene ID" value="EUGRSUZ_K03003"/>
</dbReference>
<accession>A0A059A5Y4</accession>
<gene>
    <name evidence="1" type="ORF">EUGRSUZ_K03003</name>
</gene>